<name>B7Q3Y6_IXOSC</name>
<sequence>MDLKLACQHGDMGFSVRDALQQPVSYLHLPCEDVSKRLHYAVPKLVVATEDFVVRGADLLPEDAQCVHSPFHVVGQKTPDAKAA</sequence>
<dbReference type="EnsemblMetazoa" id="ISCW011458-RA">
    <property type="protein sequence ID" value="ISCW011458-PA"/>
    <property type="gene ID" value="ISCW011458"/>
</dbReference>
<reference evidence="2" key="2">
    <citation type="submission" date="2020-05" db="UniProtKB">
        <authorList>
            <consortium name="EnsemblMetazoa"/>
        </authorList>
    </citation>
    <scope>IDENTIFICATION</scope>
    <source>
        <strain evidence="2">wikel</strain>
    </source>
</reference>
<organism>
    <name type="scientific">Ixodes scapularis</name>
    <name type="common">Black-legged tick</name>
    <name type="synonym">Deer tick</name>
    <dbReference type="NCBI Taxonomy" id="6945"/>
    <lineage>
        <taxon>Eukaryota</taxon>
        <taxon>Metazoa</taxon>
        <taxon>Ecdysozoa</taxon>
        <taxon>Arthropoda</taxon>
        <taxon>Chelicerata</taxon>
        <taxon>Arachnida</taxon>
        <taxon>Acari</taxon>
        <taxon>Parasitiformes</taxon>
        <taxon>Ixodida</taxon>
        <taxon>Ixodoidea</taxon>
        <taxon>Ixodidae</taxon>
        <taxon>Ixodinae</taxon>
        <taxon>Ixodes</taxon>
    </lineage>
</organism>
<accession>B7Q3Y6</accession>
<evidence type="ECO:0000313" key="1">
    <source>
        <dbReference type="EMBL" id="EEC13558.1"/>
    </source>
</evidence>
<evidence type="ECO:0000313" key="3">
    <source>
        <dbReference type="Proteomes" id="UP000001555"/>
    </source>
</evidence>
<dbReference type="VEuPathDB" id="VectorBase:ISCI011458"/>
<protein>
    <submittedName>
        <fullName evidence="1 2">Uncharacterized protein</fullName>
    </submittedName>
</protein>
<gene>
    <name evidence="1" type="ORF">IscW_ISCW011458</name>
</gene>
<dbReference type="PaxDb" id="6945-B7Q3Y6"/>
<evidence type="ECO:0000313" key="2">
    <source>
        <dbReference type="EnsemblMetazoa" id="ISCW011458-PA"/>
    </source>
</evidence>
<dbReference type="EMBL" id="ABJB010401337">
    <property type="status" value="NOT_ANNOTATED_CDS"/>
    <property type="molecule type" value="Genomic_DNA"/>
</dbReference>
<dbReference type="AlphaFoldDB" id="B7Q3Y6"/>
<dbReference type="Proteomes" id="UP000001555">
    <property type="component" value="Unassembled WGS sequence"/>
</dbReference>
<dbReference type="EMBL" id="DS852958">
    <property type="protein sequence ID" value="EEC13558.1"/>
    <property type="molecule type" value="Genomic_DNA"/>
</dbReference>
<dbReference type="HOGENOM" id="CLU_2529980_0_0_1"/>
<proteinExistence type="predicted"/>
<keyword evidence="3" id="KW-1185">Reference proteome</keyword>
<dbReference type="InParanoid" id="B7Q3Y6"/>
<dbReference type="VEuPathDB" id="VectorBase:ISCW011458"/>
<reference evidence="1 3" key="1">
    <citation type="submission" date="2008-03" db="EMBL/GenBank/DDBJ databases">
        <title>Annotation of Ixodes scapularis.</title>
        <authorList>
            <consortium name="Ixodes scapularis Genome Project Consortium"/>
            <person name="Caler E."/>
            <person name="Hannick L.I."/>
            <person name="Bidwell S."/>
            <person name="Joardar V."/>
            <person name="Thiagarajan M."/>
            <person name="Amedeo P."/>
            <person name="Galinsky K.J."/>
            <person name="Schobel S."/>
            <person name="Inman J."/>
            <person name="Hostetler J."/>
            <person name="Miller J."/>
            <person name="Hammond M."/>
            <person name="Megy K."/>
            <person name="Lawson D."/>
            <person name="Kodira C."/>
            <person name="Sutton G."/>
            <person name="Meyer J."/>
            <person name="Hill C.A."/>
            <person name="Birren B."/>
            <person name="Nene V."/>
            <person name="Collins F."/>
            <person name="Alarcon-Chaidez F."/>
            <person name="Wikel S."/>
            <person name="Strausberg R."/>
        </authorList>
    </citation>
    <scope>NUCLEOTIDE SEQUENCE [LARGE SCALE GENOMIC DNA]</scope>
    <source>
        <strain evidence="3">Wikel</strain>
        <strain evidence="1">Wikel colony</strain>
    </source>
</reference>